<sequence>MAWRCVSGIFECPIPPRISTNVVNKFEGGIAGEICGSVYGCLKQHQLRLEKPDINAIVQMSVQLSSNKIRLKCHKASGTDSGFSSVTAPAMAAFWAGVSSRNTRNKKSSCADR</sequence>
<protein>
    <submittedName>
        <fullName evidence="1">Uncharacterized protein</fullName>
    </submittedName>
</protein>
<name>A0A0M7ASF3_9HYPH</name>
<gene>
    <name evidence="1" type="ORF">LAX5112_04890</name>
</gene>
<accession>A0A0M7ASF3</accession>
<dbReference type="Proteomes" id="UP000053235">
    <property type="component" value="Unassembled WGS sequence"/>
</dbReference>
<keyword evidence="2" id="KW-1185">Reference proteome</keyword>
<dbReference type="AlphaFoldDB" id="A0A0M7ASF3"/>
<dbReference type="EMBL" id="CXWD01000034">
    <property type="protein sequence ID" value="CTQ77382.1"/>
    <property type="molecule type" value="Genomic_DNA"/>
</dbReference>
<proteinExistence type="predicted"/>
<reference evidence="2" key="1">
    <citation type="submission" date="2015-07" db="EMBL/GenBank/DDBJ databases">
        <authorList>
            <person name="Rodrigo-Torres Lidia"/>
            <person name="Arahal R.David."/>
        </authorList>
    </citation>
    <scope>NUCLEOTIDE SEQUENCE [LARGE SCALE GENOMIC DNA]</scope>
    <source>
        <strain evidence="2">CECT 5112</strain>
    </source>
</reference>
<evidence type="ECO:0000313" key="1">
    <source>
        <dbReference type="EMBL" id="CTQ77382.1"/>
    </source>
</evidence>
<evidence type="ECO:0000313" key="2">
    <source>
        <dbReference type="Proteomes" id="UP000053235"/>
    </source>
</evidence>
<organism evidence="1 2">
    <name type="scientific">Roseibium alexandrii</name>
    <dbReference type="NCBI Taxonomy" id="388408"/>
    <lineage>
        <taxon>Bacteria</taxon>
        <taxon>Pseudomonadati</taxon>
        <taxon>Pseudomonadota</taxon>
        <taxon>Alphaproteobacteria</taxon>
        <taxon>Hyphomicrobiales</taxon>
        <taxon>Stappiaceae</taxon>
        <taxon>Roseibium</taxon>
    </lineage>
</organism>